<dbReference type="Proteomes" id="UP001159427">
    <property type="component" value="Unassembled WGS sequence"/>
</dbReference>
<comment type="caution">
    <text evidence="1">The sequence shown here is derived from an EMBL/GenBank/DDBJ whole genome shotgun (WGS) entry which is preliminary data.</text>
</comment>
<gene>
    <name evidence="1" type="ORF">PEVE_00037454</name>
</gene>
<accession>A0ABN8MN24</accession>
<protein>
    <submittedName>
        <fullName evidence="1">Uncharacterized protein</fullName>
    </submittedName>
</protein>
<proteinExistence type="predicted"/>
<keyword evidence="2" id="KW-1185">Reference proteome</keyword>
<sequence>MSETCHQTLADDPNIKIIIAGYINHLNIKELRWPRRAMQQLVMAPTRGDRILDVLLTNGPFLWKKEQYTKDL</sequence>
<name>A0ABN8MN24_9CNID</name>
<reference evidence="1 2" key="1">
    <citation type="submission" date="2022-05" db="EMBL/GenBank/DDBJ databases">
        <authorList>
            <consortium name="Genoscope - CEA"/>
            <person name="William W."/>
        </authorList>
    </citation>
    <scope>NUCLEOTIDE SEQUENCE [LARGE SCALE GENOMIC DNA]</scope>
</reference>
<evidence type="ECO:0000313" key="2">
    <source>
        <dbReference type="Proteomes" id="UP001159427"/>
    </source>
</evidence>
<evidence type="ECO:0000313" key="1">
    <source>
        <dbReference type="EMBL" id="CAH3030142.1"/>
    </source>
</evidence>
<dbReference type="EMBL" id="CALNXI010000615">
    <property type="protein sequence ID" value="CAH3030142.1"/>
    <property type="molecule type" value="Genomic_DNA"/>
</dbReference>
<organism evidence="1 2">
    <name type="scientific">Porites evermanni</name>
    <dbReference type="NCBI Taxonomy" id="104178"/>
    <lineage>
        <taxon>Eukaryota</taxon>
        <taxon>Metazoa</taxon>
        <taxon>Cnidaria</taxon>
        <taxon>Anthozoa</taxon>
        <taxon>Hexacorallia</taxon>
        <taxon>Scleractinia</taxon>
        <taxon>Fungiina</taxon>
        <taxon>Poritidae</taxon>
        <taxon>Porites</taxon>
    </lineage>
</organism>